<keyword evidence="2" id="KW-0479">Metal-binding</keyword>
<dbReference type="Gene3D" id="1.10.150.120">
    <property type="entry name" value="[2Fe-2S]-binding domain"/>
    <property type="match status" value="1"/>
</dbReference>
<dbReference type="AlphaFoldDB" id="A0A437RCB3"/>
<comment type="caution">
    <text evidence="8">The sequence shown here is derived from an EMBL/GenBank/DDBJ whole genome shotgun (WGS) entry which is preliminary data.</text>
</comment>
<sequence length="158" mass="16434">MPTITLKVNGSEVSREVPPQTLLVEFIREGLRLTGTHQGCDTGQCGACTVHLNGRAVKACSVLAVSAAGMELTTIEGLAGADGTLHPMQTAFNQCHGLQCGFCTPGMVMSAVDLVKHHAHGSEAQIREGLEGNLCRCTGYQNIVKAVQQGAAAMTATA</sequence>
<dbReference type="InterPro" id="IPR001041">
    <property type="entry name" value="2Fe-2S_ferredoxin-type"/>
</dbReference>
<gene>
    <name evidence="8" type="ORF">EOE66_17250</name>
</gene>
<keyword evidence="3" id="KW-0560">Oxidoreductase</keyword>
<keyword evidence="5" id="KW-0411">Iron-sulfur</keyword>
<feature type="domain" description="2Fe-2S ferredoxin-type" evidence="7">
    <location>
        <begin position="2"/>
        <end position="78"/>
    </location>
</feature>
<dbReference type="PANTHER" id="PTHR44379:SF5">
    <property type="entry name" value="OXIDOREDUCTASE WITH IRON-SULFUR SUBUNIT"/>
    <property type="match status" value="1"/>
</dbReference>
<dbReference type="InterPro" id="IPR036884">
    <property type="entry name" value="2Fe-2S-bd_dom_sf"/>
</dbReference>
<dbReference type="GO" id="GO:0046872">
    <property type="term" value="F:metal ion binding"/>
    <property type="evidence" value="ECO:0007669"/>
    <property type="project" value="UniProtKB-KW"/>
</dbReference>
<dbReference type="GO" id="GO:0016491">
    <property type="term" value="F:oxidoreductase activity"/>
    <property type="evidence" value="ECO:0007669"/>
    <property type="project" value="UniProtKB-KW"/>
</dbReference>
<evidence type="ECO:0000256" key="3">
    <source>
        <dbReference type="ARBA" id="ARBA00023002"/>
    </source>
</evidence>
<evidence type="ECO:0000256" key="5">
    <source>
        <dbReference type="ARBA" id="ARBA00023014"/>
    </source>
</evidence>
<reference evidence="8 9" key="1">
    <citation type="submission" date="2019-01" db="EMBL/GenBank/DDBJ databases">
        <authorList>
            <person name="Chen W.-M."/>
        </authorList>
    </citation>
    <scope>NUCLEOTIDE SEQUENCE [LARGE SCALE GENOMIC DNA]</scope>
    <source>
        <strain evidence="8 9">KYPY4</strain>
    </source>
</reference>
<dbReference type="FunFam" id="1.10.150.120:FF:000003">
    <property type="entry name" value="Carbon monoxide dehydrogenase, small subunit"/>
    <property type="match status" value="1"/>
</dbReference>
<dbReference type="InterPro" id="IPR051452">
    <property type="entry name" value="Diverse_Oxidoreductases"/>
</dbReference>
<evidence type="ECO:0000256" key="1">
    <source>
        <dbReference type="ARBA" id="ARBA00022714"/>
    </source>
</evidence>
<keyword evidence="1" id="KW-0001">2Fe-2S</keyword>
<dbReference type="Pfam" id="PF00111">
    <property type="entry name" value="Fer2"/>
    <property type="match status" value="1"/>
</dbReference>
<dbReference type="Proteomes" id="UP000285575">
    <property type="component" value="Unassembled WGS sequence"/>
</dbReference>
<dbReference type="PROSITE" id="PS00197">
    <property type="entry name" value="2FE2S_FER_1"/>
    <property type="match status" value="1"/>
</dbReference>
<dbReference type="InterPro" id="IPR012675">
    <property type="entry name" value="Beta-grasp_dom_sf"/>
</dbReference>
<keyword evidence="4" id="KW-0408">Iron</keyword>
<comment type="cofactor">
    <cofactor evidence="6">
        <name>[2Fe-2S] cluster</name>
        <dbReference type="ChEBI" id="CHEBI:190135"/>
    </cofactor>
</comment>
<dbReference type="InterPro" id="IPR006058">
    <property type="entry name" value="2Fe2S_fd_BS"/>
</dbReference>
<dbReference type="InterPro" id="IPR036010">
    <property type="entry name" value="2Fe-2S_ferredoxin-like_sf"/>
</dbReference>
<evidence type="ECO:0000313" key="8">
    <source>
        <dbReference type="EMBL" id="RVU44418.1"/>
    </source>
</evidence>
<evidence type="ECO:0000256" key="2">
    <source>
        <dbReference type="ARBA" id="ARBA00022723"/>
    </source>
</evidence>
<dbReference type="RefSeq" id="WP_128229963.1">
    <property type="nucleotide sequence ID" value="NZ_SACR01000005.1"/>
</dbReference>
<dbReference type="CDD" id="cd00207">
    <property type="entry name" value="fer2"/>
    <property type="match status" value="1"/>
</dbReference>
<dbReference type="EMBL" id="SACR01000005">
    <property type="protein sequence ID" value="RVU44418.1"/>
    <property type="molecule type" value="Genomic_DNA"/>
</dbReference>
<dbReference type="Gene3D" id="3.10.20.30">
    <property type="match status" value="1"/>
</dbReference>
<evidence type="ECO:0000259" key="7">
    <source>
        <dbReference type="PROSITE" id="PS51085"/>
    </source>
</evidence>
<dbReference type="FunFam" id="3.10.20.30:FF:000020">
    <property type="entry name" value="Xanthine dehydrogenase iron-sulfur subunit"/>
    <property type="match status" value="1"/>
</dbReference>
<protein>
    <submittedName>
        <fullName evidence="8">(2Fe-2S)-binding protein</fullName>
    </submittedName>
</protein>
<dbReference type="PANTHER" id="PTHR44379">
    <property type="entry name" value="OXIDOREDUCTASE WITH IRON-SULFUR SUBUNIT"/>
    <property type="match status" value="1"/>
</dbReference>
<dbReference type="PROSITE" id="PS51085">
    <property type="entry name" value="2FE2S_FER_2"/>
    <property type="match status" value="1"/>
</dbReference>
<evidence type="ECO:0000256" key="4">
    <source>
        <dbReference type="ARBA" id="ARBA00023004"/>
    </source>
</evidence>
<accession>A0A437RCB3</accession>
<dbReference type="Pfam" id="PF01799">
    <property type="entry name" value="Fer2_2"/>
    <property type="match status" value="1"/>
</dbReference>
<keyword evidence="9" id="KW-1185">Reference proteome</keyword>
<dbReference type="GO" id="GO:0051537">
    <property type="term" value="F:2 iron, 2 sulfur cluster binding"/>
    <property type="evidence" value="ECO:0007669"/>
    <property type="project" value="UniProtKB-KW"/>
</dbReference>
<evidence type="ECO:0000313" key="9">
    <source>
        <dbReference type="Proteomes" id="UP000285575"/>
    </source>
</evidence>
<dbReference type="SUPFAM" id="SSF54292">
    <property type="entry name" value="2Fe-2S ferredoxin-like"/>
    <property type="match status" value="1"/>
</dbReference>
<name>A0A437RCB3_9BURK</name>
<organism evidence="8 9">
    <name type="scientific">Rubrivivax rivuli</name>
    <dbReference type="NCBI Taxonomy" id="1862385"/>
    <lineage>
        <taxon>Bacteria</taxon>
        <taxon>Pseudomonadati</taxon>
        <taxon>Pseudomonadota</taxon>
        <taxon>Betaproteobacteria</taxon>
        <taxon>Burkholderiales</taxon>
        <taxon>Sphaerotilaceae</taxon>
        <taxon>Rubrivivax</taxon>
    </lineage>
</organism>
<dbReference type="SUPFAM" id="SSF47741">
    <property type="entry name" value="CO dehydrogenase ISP C-domain like"/>
    <property type="match status" value="1"/>
</dbReference>
<dbReference type="OrthoDB" id="9179439at2"/>
<proteinExistence type="predicted"/>
<evidence type="ECO:0000256" key="6">
    <source>
        <dbReference type="ARBA" id="ARBA00034078"/>
    </source>
</evidence>
<dbReference type="InterPro" id="IPR002888">
    <property type="entry name" value="2Fe-2S-bd"/>
</dbReference>